<feature type="compositionally biased region" description="Polar residues" evidence="1">
    <location>
        <begin position="252"/>
        <end position="267"/>
    </location>
</feature>
<dbReference type="Proteomes" id="UP000287651">
    <property type="component" value="Unassembled WGS sequence"/>
</dbReference>
<accession>A0A426YQ75</accession>
<feature type="region of interest" description="Disordered" evidence="1">
    <location>
        <begin position="189"/>
        <end position="286"/>
    </location>
</feature>
<reference evidence="2 3" key="1">
    <citation type="journal article" date="2014" name="Agronomy (Basel)">
        <title>A Draft Genome Sequence for Ensete ventricosum, the Drought-Tolerant Tree Against Hunger.</title>
        <authorList>
            <person name="Harrison J."/>
            <person name="Moore K.A."/>
            <person name="Paszkiewicz K."/>
            <person name="Jones T."/>
            <person name="Grant M."/>
            <person name="Ambacheew D."/>
            <person name="Muzemil S."/>
            <person name="Studholme D.J."/>
        </authorList>
    </citation>
    <scope>NUCLEOTIDE SEQUENCE [LARGE SCALE GENOMIC DNA]</scope>
</reference>
<organism evidence="2 3">
    <name type="scientific">Ensete ventricosum</name>
    <name type="common">Abyssinian banana</name>
    <name type="synonym">Musa ensete</name>
    <dbReference type="NCBI Taxonomy" id="4639"/>
    <lineage>
        <taxon>Eukaryota</taxon>
        <taxon>Viridiplantae</taxon>
        <taxon>Streptophyta</taxon>
        <taxon>Embryophyta</taxon>
        <taxon>Tracheophyta</taxon>
        <taxon>Spermatophyta</taxon>
        <taxon>Magnoliopsida</taxon>
        <taxon>Liliopsida</taxon>
        <taxon>Zingiberales</taxon>
        <taxon>Musaceae</taxon>
        <taxon>Ensete</taxon>
    </lineage>
</organism>
<comment type="caution">
    <text evidence="2">The sequence shown here is derived from an EMBL/GenBank/DDBJ whole genome shotgun (WGS) entry which is preliminary data.</text>
</comment>
<evidence type="ECO:0000256" key="1">
    <source>
        <dbReference type="SAM" id="MobiDB-lite"/>
    </source>
</evidence>
<dbReference type="AlphaFoldDB" id="A0A426YQ75"/>
<feature type="compositionally biased region" description="Basic and acidic residues" evidence="1">
    <location>
        <begin position="212"/>
        <end position="222"/>
    </location>
</feature>
<proteinExistence type="predicted"/>
<dbReference type="EMBL" id="AMZH03010905">
    <property type="protein sequence ID" value="RRT53856.1"/>
    <property type="molecule type" value="Genomic_DNA"/>
</dbReference>
<feature type="compositionally biased region" description="Basic and acidic residues" evidence="1">
    <location>
        <begin position="241"/>
        <end position="251"/>
    </location>
</feature>
<sequence length="343" mass="36921">MEVGDITQRNEPDMIGSRRLCCSLRGSSLPPLLGPTSFNVREGTRAVAPLVGPRHRGPPRCNISKQVHGCGACGRHIDRPTPSFCEILRQMESISRMHSQASSCAPSRRCGGEGIAGLGAVRCGKDGPGKRRRASRADPRPDPVRSVQPFQCSSSERPQRDLNGGVGFCVITASDSVGSRAAQLLQRNMTRGASASSRCVRPVPPLTPTATDKQRVKADTTVDRQTVPPDPWQLTTGPSADRSRRPPEGRSRATTSPNLQRRSSAHGNSHRGDLSSHVAGQPQHFGARRKAYVVRSHLKSLPQSGDRGSSLAYFRPHGHAPDCGYTLGSPTGDHRWGIVHADP</sequence>
<feature type="compositionally biased region" description="Basic and acidic residues" evidence="1">
    <location>
        <begin position="123"/>
        <end position="143"/>
    </location>
</feature>
<protein>
    <submittedName>
        <fullName evidence="2">Uncharacterized protein</fullName>
    </submittedName>
</protein>
<evidence type="ECO:0000313" key="2">
    <source>
        <dbReference type="EMBL" id="RRT53856.1"/>
    </source>
</evidence>
<gene>
    <name evidence="2" type="ORF">B296_00019785</name>
</gene>
<feature type="region of interest" description="Disordered" evidence="1">
    <location>
        <begin position="121"/>
        <end position="165"/>
    </location>
</feature>
<name>A0A426YQ75_ENSVE</name>
<evidence type="ECO:0000313" key="3">
    <source>
        <dbReference type="Proteomes" id="UP000287651"/>
    </source>
</evidence>